<dbReference type="InterPro" id="IPR045620">
    <property type="entry name" value="DUF6442"/>
</dbReference>
<name>A0ABW8SJI0_9CLOT</name>
<feature type="transmembrane region" description="Helical" evidence="1">
    <location>
        <begin position="119"/>
        <end position="139"/>
    </location>
</feature>
<evidence type="ECO:0000256" key="1">
    <source>
        <dbReference type="SAM" id="Phobius"/>
    </source>
</evidence>
<keyword evidence="1" id="KW-0472">Membrane</keyword>
<dbReference type="Proteomes" id="UP001623660">
    <property type="component" value="Unassembled WGS sequence"/>
</dbReference>
<protein>
    <submittedName>
        <fullName evidence="2">DUF6442 family protein</fullName>
    </submittedName>
</protein>
<evidence type="ECO:0000313" key="2">
    <source>
        <dbReference type="EMBL" id="MFL0195396.1"/>
    </source>
</evidence>
<keyword evidence="1" id="KW-1133">Transmembrane helix</keyword>
<feature type="transmembrane region" description="Helical" evidence="1">
    <location>
        <begin position="95"/>
        <end position="113"/>
    </location>
</feature>
<reference evidence="2 3" key="1">
    <citation type="submission" date="2024-11" db="EMBL/GenBank/DDBJ databases">
        <authorList>
            <person name="Heng Y.C."/>
            <person name="Lim A.C.H."/>
            <person name="Lee J.K.Y."/>
            <person name="Kittelmann S."/>
        </authorList>
    </citation>
    <scope>NUCLEOTIDE SEQUENCE [LARGE SCALE GENOMIC DNA]</scope>
    <source>
        <strain evidence="2 3">WILCCON 0269</strain>
    </source>
</reference>
<comment type="caution">
    <text evidence="2">The sequence shown here is derived from an EMBL/GenBank/DDBJ whole genome shotgun (WGS) entry which is preliminary data.</text>
</comment>
<gene>
    <name evidence="2" type="ORF">ACJDU8_07425</name>
</gene>
<feature type="transmembrane region" description="Helical" evidence="1">
    <location>
        <begin position="7"/>
        <end position="27"/>
    </location>
</feature>
<accession>A0ABW8SJI0</accession>
<organism evidence="2 3">
    <name type="scientific">Candidatus Clostridium eludens</name>
    <dbReference type="NCBI Taxonomy" id="3381663"/>
    <lineage>
        <taxon>Bacteria</taxon>
        <taxon>Bacillati</taxon>
        <taxon>Bacillota</taxon>
        <taxon>Clostridia</taxon>
        <taxon>Eubacteriales</taxon>
        <taxon>Clostridiaceae</taxon>
        <taxon>Clostridium</taxon>
    </lineage>
</organism>
<keyword evidence="1" id="KW-0812">Transmembrane</keyword>
<proteinExistence type="predicted"/>
<feature type="transmembrane region" description="Helical" evidence="1">
    <location>
        <begin position="39"/>
        <end position="56"/>
    </location>
</feature>
<dbReference type="EMBL" id="JBJHZX010000008">
    <property type="protein sequence ID" value="MFL0195396.1"/>
    <property type="molecule type" value="Genomic_DNA"/>
</dbReference>
<evidence type="ECO:0000313" key="3">
    <source>
        <dbReference type="Proteomes" id="UP001623660"/>
    </source>
</evidence>
<sequence>MKNSIHYITTIIGLLLLGIGLYIVKVVIKPIEPQGIVKALPYICIALGCGIFGRGMDEIISSRAIKNYPEIKKQIEIHVQDERNIAIKNRAKAKGYDMMIFIFGALILALALMGIDLTVVLLLVFGYIFVAGYCIYYRCKYDKEM</sequence>
<dbReference type="RefSeq" id="WP_406791513.1">
    <property type="nucleotide sequence ID" value="NZ_JBJHZX010000008.1"/>
</dbReference>
<keyword evidence="3" id="KW-1185">Reference proteome</keyword>
<dbReference type="Pfam" id="PF20040">
    <property type="entry name" value="DUF6442"/>
    <property type="match status" value="1"/>
</dbReference>